<protein>
    <submittedName>
        <fullName evidence="7">Lipoprotein YlpA</fullName>
    </submittedName>
</protein>
<dbReference type="KEGG" id="sulj:SJPD1_0968"/>
<evidence type="ECO:0000256" key="4">
    <source>
        <dbReference type="ARBA" id="ARBA00023139"/>
    </source>
</evidence>
<dbReference type="InterPro" id="IPR008874">
    <property type="entry name" value="TraT_complement-R"/>
</dbReference>
<dbReference type="RefSeq" id="WP_096046209.1">
    <property type="nucleotide sequence ID" value="NZ_CP023275.1"/>
</dbReference>
<keyword evidence="2 6" id="KW-0732">Signal</keyword>
<evidence type="ECO:0000256" key="3">
    <source>
        <dbReference type="ARBA" id="ARBA00023136"/>
    </source>
</evidence>
<sequence length="211" mass="22831">MKSFICAIAFMATITLSLSGCATSTLQTQAKMTRTISLSPDQLKEKSVYLRVTGTQASKIELEAPLKKALQDRGVHIVDNADEARFYLHVNTLFADNLKEAARLDVALFGGVAAGAIATVNNSGGDSLLIGVGVALAMGVADRALADETYRAVISVNLKERITPEGNSPWSHTKEDETRLFIEAVRMGLNLEEAKPIMEDKAVYQIAEIFK</sequence>
<organism evidence="7 8">
    <name type="scientific">Sulfurospirillum diekertiae</name>
    <dbReference type="NCBI Taxonomy" id="1854492"/>
    <lineage>
        <taxon>Bacteria</taxon>
        <taxon>Pseudomonadati</taxon>
        <taxon>Campylobacterota</taxon>
        <taxon>Epsilonproteobacteria</taxon>
        <taxon>Campylobacterales</taxon>
        <taxon>Sulfurospirillaceae</taxon>
        <taxon>Sulfurospirillum</taxon>
    </lineage>
</organism>
<dbReference type="Pfam" id="PF05818">
    <property type="entry name" value="TraT"/>
    <property type="match status" value="1"/>
</dbReference>
<keyword evidence="3" id="KW-0472">Membrane</keyword>
<feature type="chain" id="PRO_5012741851" evidence="6">
    <location>
        <begin position="23"/>
        <end position="211"/>
    </location>
</feature>
<dbReference type="EMBL" id="CP023275">
    <property type="protein sequence ID" value="ATB69080.1"/>
    <property type="molecule type" value="Genomic_DNA"/>
</dbReference>
<dbReference type="OrthoDB" id="5340245at2"/>
<keyword evidence="5 7" id="KW-0449">Lipoprotein</keyword>
<dbReference type="GO" id="GO:0009279">
    <property type="term" value="C:cell outer membrane"/>
    <property type="evidence" value="ECO:0007669"/>
    <property type="project" value="UniProtKB-SubCell"/>
</dbReference>
<dbReference type="PROSITE" id="PS51257">
    <property type="entry name" value="PROKAR_LIPOPROTEIN"/>
    <property type="match status" value="1"/>
</dbReference>
<evidence type="ECO:0000313" key="8">
    <source>
        <dbReference type="Proteomes" id="UP000217349"/>
    </source>
</evidence>
<evidence type="ECO:0000256" key="2">
    <source>
        <dbReference type="ARBA" id="ARBA00022729"/>
    </source>
</evidence>
<reference evidence="8" key="1">
    <citation type="submission" date="2017-09" db="EMBL/GenBank/DDBJ databases">
        <title>The complete genome of Sulfurospirillum sp. JPD-1.</title>
        <authorList>
            <person name="Goris T."/>
        </authorList>
    </citation>
    <scope>NUCLEOTIDE SEQUENCE [LARGE SCALE GENOMIC DNA]</scope>
    <source>
        <strain evidence="8">JPD-1</strain>
    </source>
</reference>
<feature type="signal peptide" evidence="6">
    <location>
        <begin position="1"/>
        <end position="22"/>
    </location>
</feature>
<evidence type="ECO:0000256" key="5">
    <source>
        <dbReference type="ARBA" id="ARBA00023288"/>
    </source>
</evidence>
<proteinExistence type="predicted"/>
<accession>A0A290HTV2</accession>
<gene>
    <name evidence="7" type="ORF">SJPD1_0968</name>
</gene>
<name>A0A290HTV2_9BACT</name>
<dbReference type="AlphaFoldDB" id="A0A290HTV2"/>
<evidence type="ECO:0000256" key="1">
    <source>
        <dbReference type="ARBA" id="ARBA00004459"/>
    </source>
</evidence>
<comment type="subcellular location">
    <subcellularLocation>
        <location evidence="1">Cell outer membrane</location>
        <topology evidence="1">Lipid-anchor</topology>
    </subcellularLocation>
</comment>
<evidence type="ECO:0000256" key="6">
    <source>
        <dbReference type="SAM" id="SignalP"/>
    </source>
</evidence>
<evidence type="ECO:0000313" key="7">
    <source>
        <dbReference type="EMBL" id="ATB69080.1"/>
    </source>
</evidence>
<keyword evidence="4" id="KW-0564">Palmitate</keyword>
<dbReference type="Proteomes" id="UP000217349">
    <property type="component" value="Chromosome"/>
</dbReference>